<protein>
    <submittedName>
        <fullName evidence="2 3">Uncharacterized protein</fullName>
    </submittedName>
</protein>
<accession>A0A0Q3FST6</accession>
<proteinExistence type="predicted"/>
<reference evidence="2 3" key="1">
    <citation type="journal article" date="2010" name="Nature">
        <title>Genome sequencing and analysis of the model grass Brachypodium distachyon.</title>
        <authorList>
            <consortium name="International Brachypodium Initiative"/>
        </authorList>
    </citation>
    <scope>NUCLEOTIDE SEQUENCE [LARGE SCALE GENOMIC DNA]</scope>
    <source>
        <strain evidence="2 3">Bd21</strain>
    </source>
</reference>
<dbReference type="OrthoDB" id="582186at2759"/>
<feature type="compositionally biased region" description="Basic residues" evidence="1">
    <location>
        <begin position="217"/>
        <end position="234"/>
    </location>
</feature>
<dbReference type="STRING" id="15368.A0A0Q3FST6"/>
<evidence type="ECO:0000256" key="1">
    <source>
        <dbReference type="SAM" id="MobiDB-lite"/>
    </source>
</evidence>
<evidence type="ECO:0000313" key="4">
    <source>
        <dbReference type="Proteomes" id="UP000008810"/>
    </source>
</evidence>
<dbReference type="PANTHER" id="PTHR35828">
    <property type="entry name" value="OS08G0203800 PROTEIN-RELATED"/>
    <property type="match status" value="1"/>
</dbReference>
<reference evidence="2" key="2">
    <citation type="submission" date="2017-06" db="EMBL/GenBank/DDBJ databases">
        <title>WGS assembly of Brachypodium distachyon.</title>
        <authorList>
            <consortium name="The International Brachypodium Initiative"/>
            <person name="Lucas S."/>
            <person name="Harmon-Smith M."/>
            <person name="Lail K."/>
            <person name="Tice H."/>
            <person name="Grimwood J."/>
            <person name="Bruce D."/>
            <person name="Barry K."/>
            <person name="Shu S."/>
            <person name="Lindquist E."/>
            <person name="Wang M."/>
            <person name="Pitluck S."/>
            <person name="Vogel J.P."/>
            <person name="Garvin D.F."/>
            <person name="Mockler T.C."/>
            <person name="Schmutz J."/>
            <person name="Rokhsar D."/>
            <person name="Bevan M.W."/>
        </authorList>
    </citation>
    <scope>NUCLEOTIDE SEQUENCE</scope>
    <source>
        <strain evidence="2">Bd21</strain>
    </source>
</reference>
<dbReference type="PANTHER" id="PTHR35828:SF33">
    <property type="entry name" value="F-BOX DOMAIN-CONTAINING PROTEIN"/>
    <property type="match status" value="1"/>
</dbReference>
<gene>
    <name evidence="2" type="ORF">BRADI_2g01694v3</name>
</gene>
<keyword evidence="4" id="KW-1185">Reference proteome</keyword>
<dbReference type="EnsemblPlants" id="KQK02472">
    <property type="protein sequence ID" value="KQK02472"/>
    <property type="gene ID" value="BRADI_2g01694v3"/>
</dbReference>
<dbReference type="InParanoid" id="A0A0Q3FST6"/>
<evidence type="ECO:0000313" key="3">
    <source>
        <dbReference type="EnsemblPlants" id="KQK02472"/>
    </source>
</evidence>
<dbReference type="Gramene" id="KQK02472">
    <property type="protein sequence ID" value="KQK02472"/>
    <property type="gene ID" value="BRADI_2g01694v3"/>
</dbReference>
<evidence type="ECO:0000313" key="2">
    <source>
        <dbReference type="EMBL" id="KQK02472.1"/>
    </source>
</evidence>
<feature type="region of interest" description="Disordered" evidence="1">
    <location>
        <begin position="214"/>
        <end position="240"/>
    </location>
</feature>
<dbReference type="Proteomes" id="UP000008810">
    <property type="component" value="Chromosome 2"/>
</dbReference>
<reference evidence="3" key="3">
    <citation type="submission" date="2018-08" db="UniProtKB">
        <authorList>
            <consortium name="EnsemblPlants"/>
        </authorList>
    </citation>
    <scope>IDENTIFICATION</scope>
    <source>
        <strain evidence="3">cv. Bd21</strain>
    </source>
</reference>
<sequence>MNNEPYSYWPPQFVRLHVPPLPGVSFSYFFPNSDGLFSSGGSYYAKPLASRRGLLLARITPTRAADHHRRRLHQLAVCHPRLLPPPPFDQLDLAGYALLPDADDPTFFRVLVTAIVVVSDSGDRGRRLVHHAYSFSSATSLWSVPIECTTSGLAMPGPRAATVDAHGTAHWLYLDTSSFFILAVVTGDATHAALTKLPFIEVFQREHFHLQQPLFPRRPRARPQPAGRRRRRRARALEEGRSRRCRKLGAIGAGQVRMVEGVGVGGECSWQAAGGATSWRRLAHLQLASLMSRAVKRRRWIAAMAGSSGTTRHRSVTPLGDAMGVIVATSARIIAVCSTSCIGPSSSVTSQLGASLPCK</sequence>
<dbReference type="EMBL" id="CM000881">
    <property type="protein sequence ID" value="KQK02472.1"/>
    <property type="molecule type" value="Genomic_DNA"/>
</dbReference>
<organism evidence="2">
    <name type="scientific">Brachypodium distachyon</name>
    <name type="common">Purple false brome</name>
    <name type="synonym">Trachynia distachya</name>
    <dbReference type="NCBI Taxonomy" id="15368"/>
    <lineage>
        <taxon>Eukaryota</taxon>
        <taxon>Viridiplantae</taxon>
        <taxon>Streptophyta</taxon>
        <taxon>Embryophyta</taxon>
        <taxon>Tracheophyta</taxon>
        <taxon>Spermatophyta</taxon>
        <taxon>Magnoliopsida</taxon>
        <taxon>Liliopsida</taxon>
        <taxon>Poales</taxon>
        <taxon>Poaceae</taxon>
        <taxon>BOP clade</taxon>
        <taxon>Pooideae</taxon>
        <taxon>Stipodae</taxon>
        <taxon>Brachypodieae</taxon>
        <taxon>Brachypodium</taxon>
    </lineage>
</organism>
<dbReference type="AlphaFoldDB" id="A0A0Q3FST6"/>
<name>A0A0Q3FST6_BRADI</name>